<protein>
    <submittedName>
        <fullName evidence="2">Uncharacterized protein</fullName>
    </submittedName>
</protein>
<keyword evidence="1" id="KW-0812">Transmembrane</keyword>
<dbReference type="EMBL" id="VUMI01000062">
    <property type="protein sequence ID" value="MSS91313.1"/>
    <property type="molecule type" value="Genomic_DNA"/>
</dbReference>
<accession>A0A6N7WKV2</accession>
<feature type="transmembrane region" description="Helical" evidence="1">
    <location>
        <begin position="241"/>
        <end position="271"/>
    </location>
</feature>
<dbReference type="AlphaFoldDB" id="A0A6N7WKV2"/>
<comment type="caution">
    <text evidence="2">The sequence shown here is derived from an EMBL/GenBank/DDBJ whole genome shotgun (WGS) entry which is preliminary data.</text>
</comment>
<keyword evidence="3" id="KW-1185">Reference proteome</keyword>
<feature type="transmembrane region" description="Helical" evidence="1">
    <location>
        <begin position="361"/>
        <end position="388"/>
    </location>
</feature>
<feature type="transmembrane region" description="Helical" evidence="1">
    <location>
        <begin position="291"/>
        <end position="315"/>
    </location>
</feature>
<evidence type="ECO:0000256" key="1">
    <source>
        <dbReference type="SAM" id="Phobius"/>
    </source>
</evidence>
<proteinExistence type="predicted"/>
<reference evidence="2 3" key="1">
    <citation type="submission" date="2019-08" db="EMBL/GenBank/DDBJ databases">
        <title>In-depth cultivation of the pig gut microbiome towards novel bacterial diversity and tailored functional studies.</title>
        <authorList>
            <person name="Wylensek D."/>
            <person name="Hitch T.C.A."/>
            <person name="Clavel T."/>
        </authorList>
    </citation>
    <scope>NUCLEOTIDE SEQUENCE [LARGE SCALE GENOMIC DNA]</scope>
    <source>
        <strain evidence="2 3">WCA-389-WT-23B</strain>
    </source>
</reference>
<feature type="transmembrane region" description="Helical" evidence="1">
    <location>
        <begin position="12"/>
        <end position="36"/>
    </location>
</feature>
<dbReference type="Proteomes" id="UP000436047">
    <property type="component" value="Unassembled WGS sequence"/>
</dbReference>
<name>A0A6N7WKV2_9FIRM</name>
<sequence length="400" mass="45403">MKKQIWMEYRKLWNKIAGVAVIAMCTVAILHLFVYLNLQYRSIDSQGEIVEGLASYRALKDASEELEGVMDGEYIQNLITSYNSSFDKAYLAEHRGYLGTGGMTKYMVPNYFINYAYFGPYMSNGNDKVGLDYDFLESEEMFYTTYKETVKEHLADNGFYSDEQLLVMNRKADNLKTPFVTGYYQGLANLRSWYIKDYSLVFIMLAFTLAGLFSKDNTGGVTELTLSSRYGRKMNLNARWIAGNLFAVSVYLIYLGVQLIMNGLIGTLAGWNVSAQMLWFDSLYNMTIGDGLLIMFVGGLLGTLVVANLVMLFSIKLKNVKLAAVLSAIAVFMIMRTKDMYGTIELISPMNFENDNLIKRYIFIGNAAVPYFVVVLVLTVLYVVILYIGTKLSYKKYHIN</sequence>
<dbReference type="RefSeq" id="WP_154467669.1">
    <property type="nucleotide sequence ID" value="NZ_VUMI01000062.1"/>
</dbReference>
<evidence type="ECO:0000313" key="3">
    <source>
        <dbReference type="Proteomes" id="UP000436047"/>
    </source>
</evidence>
<feature type="transmembrane region" description="Helical" evidence="1">
    <location>
        <begin position="322"/>
        <end position="341"/>
    </location>
</feature>
<keyword evidence="1" id="KW-0472">Membrane</keyword>
<dbReference type="GeneID" id="86056204"/>
<keyword evidence="1" id="KW-1133">Transmembrane helix</keyword>
<gene>
    <name evidence="2" type="ORF">FYJ45_24680</name>
</gene>
<organism evidence="2 3">
    <name type="scientific">Eisenbergiella porci</name>
    <dbReference type="NCBI Taxonomy" id="2652274"/>
    <lineage>
        <taxon>Bacteria</taxon>
        <taxon>Bacillati</taxon>
        <taxon>Bacillota</taxon>
        <taxon>Clostridia</taxon>
        <taxon>Lachnospirales</taxon>
        <taxon>Lachnospiraceae</taxon>
        <taxon>Eisenbergiella</taxon>
    </lineage>
</organism>
<evidence type="ECO:0000313" key="2">
    <source>
        <dbReference type="EMBL" id="MSS91313.1"/>
    </source>
</evidence>